<dbReference type="SUPFAM" id="SSF109905">
    <property type="entry name" value="Surp module (SWAP domain)"/>
    <property type="match status" value="2"/>
</dbReference>
<keyword evidence="1" id="KW-0507">mRNA processing</keyword>
<evidence type="ECO:0000256" key="4">
    <source>
        <dbReference type="ARBA" id="ARBA00023015"/>
    </source>
</evidence>
<reference evidence="9" key="1">
    <citation type="submission" date="2022-12" db="EMBL/GenBank/DDBJ databases">
        <title>Draft genome assemblies for two species of Escallonia (Escalloniales).</title>
        <authorList>
            <person name="Chanderbali A."/>
            <person name="Dervinis C."/>
            <person name="Anghel I."/>
            <person name="Soltis D."/>
            <person name="Soltis P."/>
            <person name="Zapata F."/>
        </authorList>
    </citation>
    <scope>NUCLEOTIDE SEQUENCE</scope>
    <source>
        <strain evidence="9">UCBG64.0493</strain>
        <tissue evidence="9">Leaf</tissue>
    </source>
</reference>
<feature type="region of interest" description="Disordered" evidence="7">
    <location>
        <begin position="611"/>
        <end position="630"/>
    </location>
</feature>
<dbReference type="Pfam" id="PF01805">
    <property type="entry name" value="Surp"/>
    <property type="match status" value="2"/>
</dbReference>
<dbReference type="InterPro" id="IPR040397">
    <property type="entry name" value="SWAP"/>
</dbReference>
<comment type="caution">
    <text evidence="9">The sequence shown here is derived from an EMBL/GenBank/DDBJ whole genome shotgun (WGS) entry which is preliminary data.</text>
</comment>
<sequence length="934" mass="103897">MIMEVEGRHALLFDDDATAAFVNSADALVEWNSLSIDRYDVRHLLSGPPPPRRRRHPQQTYASFVTPLEPELDLERYLDLPPPSDELESDESNQSTKPVDAGGYSTVPFSYGNIDDSNGKDADSGLGCPGFRPPFPVPESLLQSFLPPTEKVHQIIARTAMFVSKHGGQSEIILRVKQGDNPTFGFLMPDHELHAYFRFLVDNQELLRSEVDGKPQNGEKISDIENVVGGGALSLLGSMYGSGEDEDAAVENASESLQNVLVETVNASETFPHKPENIDKVVKDEAVSKHLLPSKEKAPLVRKSSSISTSKVGSTGSGKKDGESSSLLSAASNKLQVSSLPATSEIEPLVLEPPSDLKRLVDKIVEFILKNGKQFEAVLAEQDSAHGRFPFLLPSNQYHPYYLKALQKAQELKITGKSFLSGKDRLVGHGQDKRTSVAKGSDASSLGSDIPYDSDRKEKFKMILGKSKKDGQEPPPKTAQQQFGVRVDAAAAAAILQAASRGIKNPNLGFFSSTSNNGNSHDHSSEGGQASSVGGFSSQPKSTIPKSENNGEHIVPVPAVKAIAKTAALEAAGEADSSEAHLTREQQLKAERLKRAKMFVAMLKSGAAAHETEPLHGLSVERQESGVSGSAAETKLIAKEREGSSAPADIATLDSKEVSERKHSGDEFNNRRSKRKYRSRSSKHVEDDEEEIEEHKQFRKKHRSHRASFGDDCEEQDEEERNDRHLRKKHRRRHSSPEVDGEQNNEVKRDHNYVRKKHRSHRSSRDDSDEEDLDERDHNYVRKKHRSHRSSRDDSDEDDLDERDHRSFRKKHRSHRSSRHSRDNHKHKIRYSSKERKSRCKHDIPSDEEHRRYSRSEKHRKGSQLEKEELEEGEISSKNSDQSRASVGAGASREASVDLSNLYRDGRAPSQPSETTEVSDDLRAKVRAMLMATL</sequence>
<feature type="region of interest" description="Disordered" evidence="7">
    <location>
        <begin position="638"/>
        <end position="922"/>
    </location>
</feature>
<feature type="domain" description="SURP motif" evidence="8">
    <location>
        <begin position="360"/>
        <end position="402"/>
    </location>
</feature>
<evidence type="ECO:0000313" key="9">
    <source>
        <dbReference type="EMBL" id="KAK3025565.1"/>
    </source>
</evidence>
<feature type="compositionally biased region" description="Basic and acidic residues" evidence="7">
    <location>
        <begin position="654"/>
        <end position="670"/>
    </location>
</feature>
<evidence type="ECO:0000256" key="7">
    <source>
        <dbReference type="SAM" id="MobiDB-lite"/>
    </source>
</evidence>
<accession>A0AA88WPP2</accession>
<keyword evidence="6" id="KW-0508">mRNA splicing</keyword>
<name>A0AA88WPP2_9ASTE</name>
<feature type="region of interest" description="Disordered" evidence="7">
    <location>
        <begin position="77"/>
        <end position="102"/>
    </location>
</feature>
<dbReference type="Pfam" id="PF09750">
    <property type="entry name" value="DRY_EERY"/>
    <property type="match status" value="1"/>
</dbReference>
<feature type="compositionally biased region" description="Basic and acidic residues" evidence="7">
    <location>
        <begin position="425"/>
        <end position="435"/>
    </location>
</feature>
<protein>
    <recommendedName>
        <fullName evidence="8">SURP motif domain-containing protein</fullName>
    </recommendedName>
</protein>
<feature type="compositionally biased region" description="Basic and acidic residues" evidence="7">
    <location>
        <begin position="611"/>
        <end position="624"/>
    </location>
</feature>
<dbReference type="PANTHER" id="PTHR13161">
    <property type="entry name" value="SPLICING FACTOR SUPPRESSOR OF WHITE APRICOT"/>
    <property type="match status" value="1"/>
</dbReference>
<gene>
    <name evidence="9" type="ORF">RJ639_041043</name>
</gene>
<feature type="compositionally biased region" description="Acidic residues" evidence="7">
    <location>
        <begin position="711"/>
        <end position="720"/>
    </location>
</feature>
<feature type="compositionally biased region" description="Basic residues" evidence="7">
    <location>
        <begin position="697"/>
        <end position="706"/>
    </location>
</feature>
<dbReference type="SMART" id="SM01141">
    <property type="entry name" value="DRY_EERY"/>
    <property type="match status" value="1"/>
</dbReference>
<dbReference type="InterPro" id="IPR000061">
    <property type="entry name" value="Surp"/>
</dbReference>
<dbReference type="InterPro" id="IPR035967">
    <property type="entry name" value="SWAP/Surp_sf"/>
</dbReference>
<evidence type="ECO:0000256" key="6">
    <source>
        <dbReference type="ARBA" id="ARBA00023187"/>
    </source>
</evidence>
<evidence type="ECO:0000256" key="2">
    <source>
        <dbReference type="ARBA" id="ARBA00022737"/>
    </source>
</evidence>
<keyword evidence="4" id="KW-0805">Transcription regulation</keyword>
<evidence type="ECO:0000256" key="3">
    <source>
        <dbReference type="ARBA" id="ARBA00022884"/>
    </source>
</evidence>
<dbReference type="AlphaFoldDB" id="A0AA88WPP2"/>
<feature type="domain" description="SURP motif" evidence="8">
    <location>
        <begin position="155"/>
        <end position="197"/>
    </location>
</feature>
<feature type="compositionally biased region" description="Basic and acidic residues" evidence="7">
    <location>
        <begin position="841"/>
        <end position="856"/>
    </location>
</feature>
<dbReference type="SMART" id="SM00648">
    <property type="entry name" value="SWAP"/>
    <property type="match status" value="2"/>
</dbReference>
<keyword evidence="2" id="KW-0677">Repeat</keyword>
<evidence type="ECO:0000256" key="5">
    <source>
        <dbReference type="ARBA" id="ARBA00023163"/>
    </source>
</evidence>
<evidence type="ECO:0000259" key="8">
    <source>
        <dbReference type="PROSITE" id="PS50128"/>
    </source>
</evidence>
<dbReference type="FunFam" id="1.10.10.790:FF:000002">
    <property type="entry name" value="Splicing factor 3A subunit 1"/>
    <property type="match status" value="1"/>
</dbReference>
<keyword evidence="10" id="KW-1185">Reference proteome</keyword>
<evidence type="ECO:0000256" key="1">
    <source>
        <dbReference type="ARBA" id="ARBA00022664"/>
    </source>
</evidence>
<evidence type="ECO:0000313" key="10">
    <source>
        <dbReference type="Proteomes" id="UP001188597"/>
    </source>
</evidence>
<dbReference type="InterPro" id="IPR019147">
    <property type="entry name" value="SWAP_N_domain"/>
</dbReference>
<dbReference type="PANTHER" id="PTHR13161:SF15">
    <property type="entry name" value="SPLICING FACTOR, SUPPRESSOR OF WHITE-APRICOT HOMOLOG"/>
    <property type="match status" value="1"/>
</dbReference>
<keyword evidence="5" id="KW-0804">Transcription</keyword>
<dbReference type="Gene3D" id="1.10.10.790">
    <property type="entry name" value="Surp module"/>
    <property type="match status" value="2"/>
</dbReference>
<dbReference type="EMBL" id="JAVXUP010000543">
    <property type="protein sequence ID" value="KAK3025565.1"/>
    <property type="molecule type" value="Genomic_DNA"/>
</dbReference>
<feature type="compositionally biased region" description="Low complexity" evidence="7">
    <location>
        <begin position="303"/>
        <end position="314"/>
    </location>
</feature>
<dbReference type="GO" id="GO:0003723">
    <property type="term" value="F:RNA binding"/>
    <property type="evidence" value="ECO:0007669"/>
    <property type="project" value="UniProtKB-KW"/>
</dbReference>
<feature type="compositionally biased region" description="Basic residues" evidence="7">
    <location>
        <begin position="806"/>
        <end position="840"/>
    </location>
</feature>
<feature type="region of interest" description="Disordered" evidence="7">
    <location>
        <begin position="425"/>
        <end position="453"/>
    </location>
</feature>
<feature type="region of interest" description="Disordered" evidence="7">
    <location>
        <begin position="293"/>
        <end position="327"/>
    </location>
</feature>
<feature type="compositionally biased region" description="Polar residues" evidence="7">
    <location>
        <begin position="526"/>
        <end position="548"/>
    </location>
</feature>
<dbReference type="Proteomes" id="UP001188597">
    <property type="component" value="Unassembled WGS sequence"/>
</dbReference>
<dbReference type="PROSITE" id="PS50128">
    <property type="entry name" value="SURP"/>
    <property type="match status" value="2"/>
</dbReference>
<feature type="compositionally biased region" description="Basic residues" evidence="7">
    <location>
        <begin position="724"/>
        <end position="734"/>
    </location>
</feature>
<dbReference type="GO" id="GO:0000395">
    <property type="term" value="P:mRNA 5'-splice site recognition"/>
    <property type="evidence" value="ECO:0007669"/>
    <property type="project" value="TreeGrafter"/>
</dbReference>
<organism evidence="9 10">
    <name type="scientific">Escallonia herrerae</name>
    <dbReference type="NCBI Taxonomy" id="1293975"/>
    <lineage>
        <taxon>Eukaryota</taxon>
        <taxon>Viridiplantae</taxon>
        <taxon>Streptophyta</taxon>
        <taxon>Embryophyta</taxon>
        <taxon>Tracheophyta</taxon>
        <taxon>Spermatophyta</taxon>
        <taxon>Magnoliopsida</taxon>
        <taxon>eudicotyledons</taxon>
        <taxon>Gunneridae</taxon>
        <taxon>Pentapetalae</taxon>
        <taxon>asterids</taxon>
        <taxon>campanulids</taxon>
        <taxon>Escalloniales</taxon>
        <taxon>Escalloniaceae</taxon>
        <taxon>Escallonia</taxon>
    </lineage>
</organism>
<keyword evidence="3" id="KW-0694">RNA-binding</keyword>
<feature type="compositionally biased region" description="Basic residues" evidence="7">
    <location>
        <begin position="671"/>
        <end position="682"/>
    </location>
</feature>
<feature type="region of interest" description="Disordered" evidence="7">
    <location>
        <begin position="513"/>
        <end position="553"/>
    </location>
</feature>
<proteinExistence type="predicted"/>